<comment type="caution">
    <text evidence="1">The sequence shown here is derived from an EMBL/GenBank/DDBJ whole genome shotgun (WGS) entry which is preliminary data.</text>
</comment>
<dbReference type="EMBL" id="VFQC01000002">
    <property type="protein sequence ID" value="TQN28406.1"/>
    <property type="molecule type" value="Genomic_DNA"/>
</dbReference>
<reference evidence="1 2" key="1">
    <citation type="submission" date="2019-06" db="EMBL/GenBank/DDBJ databases">
        <title>Sequencing the genomes of 1000 actinobacteria strains.</title>
        <authorList>
            <person name="Klenk H.-P."/>
        </authorList>
    </citation>
    <scope>NUCLEOTIDE SEQUENCE [LARGE SCALE GENOMIC DNA]</scope>
    <source>
        <strain evidence="1 2">DSM 45015</strain>
    </source>
</reference>
<dbReference type="InterPro" id="IPR007061">
    <property type="entry name" value="MST-like"/>
</dbReference>
<evidence type="ECO:0000313" key="2">
    <source>
        <dbReference type="Proteomes" id="UP000317422"/>
    </source>
</evidence>
<dbReference type="InterPro" id="IPR034660">
    <property type="entry name" value="DinB/YfiT-like"/>
</dbReference>
<dbReference type="Pfam" id="PF04978">
    <property type="entry name" value="MST"/>
    <property type="match status" value="1"/>
</dbReference>
<dbReference type="OrthoDB" id="4548523at2"/>
<accession>A0A543N995</accession>
<name>A0A543N995_9ACTN</name>
<dbReference type="AlphaFoldDB" id="A0A543N995"/>
<dbReference type="RefSeq" id="WP_141925465.1">
    <property type="nucleotide sequence ID" value="NZ_VFQC01000002.1"/>
</dbReference>
<dbReference type="Gene3D" id="1.20.120.450">
    <property type="entry name" value="dinb family like domain"/>
    <property type="match status" value="1"/>
</dbReference>
<organism evidence="1 2">
    <name type="scientific">Haloactinospora alba</name>
    <dbReference type="NCBI Taxonomy" id="405555"/>
    <lineage>
        <taxon>Bacteria</taxon>
        <taxon>Bacillati</taxon>
        <taxon>Actinomycetota</taxon>
        <taxon>Actinomycetes</taxon>
        <taxon>Streptosporangiales</taxon>
        <taxon>Nocardiopsidaceae</taxon>
        <taxon>Haloactinospora</taxon>
    </lineage>
</organism>
<evidence type="ECO:0000313" key="1">
    <source>
        <dbReference type="EMBL" id="TQN28406.1"/>
    </source>
</evidence>
<proteinExistence type="predicted"/>
<sequence length="206" mass="23939">MAETDHTECLHRYLRYARDSLLWKLEDLSEYDIRRPMTPTGTNLLGLVKHLGMIELGYLGLVFGRHFDEHVPWFGPTGLLRDLDPSTMEADFDMWATPEESREDVIGLYRRAWEHADATVAELAPEAVGRVPWWPDKRNPVTLHLILTHVVAETQRHLGHADIVREMLDGAVGSRRDNDNMPTDDRRWWEEHRARLEDAARRAGQR</sequence>
<dbReference type="SUPFAM" id="SSF109854">
    <property type="entry name" value="DinB/YfiT-like putative metalloenzymes"/>
    <property type="match status" value="1"/>
</dbReference>
<dbReference type="Proteomes" id="UP000317422">
    <property type="component" value="Unassembled WGS sequence"/>
</dbReference>
<protein>
    <submittedName>
        <fullName evidence="1">Uncharacterized protein DUF664</fullName>
    </submittedName>
</protein>
<keyword evidence="2" id="KW-1185">Reference proteome</keyword>
<gene>
    <name evidence="1" type="ORF">FHX37_3750</name>
</gene>